<dbReference type="PROSITE" id="PS51192">
    <property type="entry name" value="HELICASE_ATP_BIND_1"/>
    <property type="match status" value="1"/>
</dbReference>
<dbReference type="PANTHER" id="PTHR42927">
    <property type="entry name" value="HELICASE SUPERFAMILY 1 AND 2 DOMAIN-CONTAINING PROTEIN"/>
    <property type="match status" value="1"/>
</dbReference>
<dbReference type="SUPFAM" id="SSF52540">
    <property type="entry name" value="P-loop containing nucleoside triphosphate hydrolases"/>
    <property type="match status" value="1"/>
</dbReference>
<gene>
    <name evidence="2" type="ORF">DSM107014_10205</name>
</gene>
<dbReference type="Pfam" id="PF22679">
    <property type="entry name" value="T1R_D3-like"/>
    <property type="match status" value="1"/>
</dbReference>
<dbReference type="Proteomes" id="UP000767446">
    <property type="component" value="Unassembled WGS sequence"/>
</dbReference>
<dbReference type="Gene3D" id="3.90.1570.50">
    <property type="match status" value="1"/>
</dbReference>
<dbReference type="Gene3D" id="3.40.50.300">
    <property type="entry name" value="P-loop containing nucleotide triphosphate hydrolases"/>
    <property type="match status" value="2"/>
</dbReference>
<protein>
    <submittedName>
        <fullName evidence="2">Type I restriction endonuclease subunit R</fullName>
    </submittedName>
</protein>
<dbReference type="Pfam" id="PF18766">
    <property type="entry name" value="SWI2_SNF2"/>
    <property type="match status" value="1"/>
</dbReference>
<evidence type="ECO:0000313" key="2">
    <source>
        <dbReference type="EMBL" id="MBR8828250.1"/>
    </source>
</evidence>
<dbReference type="GO" id="GO:0009307">
    <property type="term" value="P:DNA restriction-modification system"/>
    <property type="evidence" value="ECO:0007669"/>
    <property type="project" value="UniProtKB-KW"/>
</dbReference>
<dbReference type="PANTHER" id="PTHR42927:SF1">
    <property type="entry name" value="HELICASE SUPERFAMILY 1 AND 2 DOMAIN-CONTAINING PROTEIN"/>
    <property type="match status" value="1"/>
</dbReference>
<proteinExistence type="predicted"/>
<dbReference type="InterPro" id="IPR014001">
    <property type="entry name" value="Helicase_ATP-bd"/>
</dbReference>
<dbReference type="GO" id="GO:0009035">
    <property type="term" value="F:type I site-specific deoxyribonuclease activity"/>
    <property type="evidence" value="ECO:0007669"/>
    <property type="project" value="UniProtKB-EC"/>
</dbReference>
<reference evidence="2" key="1">
    <citation type="submission" date="2021-02" db="EMBL/GenBank/DDBJ databases">
        <title>Metagenome analyses of Stigonema ocellatum DSM 106950, Chlorogloea purpurea SAG 13.99 and Gomphosphaeria aponina DSM 107014.</title>
        <authorList>
            <person name="Marter P."/>
            <person name="Huang S."/>
        </authorList>
    </citation>
    <scope>NUCLEOTIDE SEQUENCE</scope>
    <source>
        <strain evidence="2">JP213</strain>
    </source>
</reference>
<name>A0A941JV40_9CHRO</name>
<dbReference type="GO" id="GO:0005524">
    <property type="term" value="F:ATP binding"/>
    <property type="evidence" value="ECO:0007669"/>
    <property type="project" value="UniProtKB-KW"/>
</dbReference>
<evidence type="ECO:0000259" key="1">
    <source>
        <dbReference type="PROSITE" id="PS51192"/>
    </source>
</evidence>
<dbReference type="EMBL" id="JADQBC010000062">
    <property type="protein sequence ID" value="MBR8828250.1"/>
    <property type="molecule type" value="Genomic_DNA"/>
</dbReference>
<feature type="domain" description="Helicase ATP-binding" evidence="1">
    <location>
        <begin position="282"/>
        <end position="483"/>
    </location>
</feature>
<comment type="caution">
    <text evidence="2">The sequence shown here is derived from an EMBL/GenBank/DDBJ whole genome shotgun (WGS) entry which is preliminary data.</text>
</comment>
<organism evidence="2 3">
    <name type="scientific">Gomphosphaeria aponina SAG 52.96 = DSM 107014</name>
    <dbReference type="NCBI Taxonomy" id="1521640"/>
    <lineage>
        <taxon>Bacteria</taxon>
        <taxon>Bacillati</taxon>
        <taxon>Cyanobacteriota</taxon>
        <taxon>Cyanophyceae</taxon>
        <taxon>Oscillatoriophycideae</taxon>
        <taxon>Chroococcales</taxon>
        <taxon>Gomphosphaeriaceae</taxon>
        <taxon>Gomphosphaeria</taxon>
    </lineage>
</organism>
<dbReference type="AlphaFoldDB" id="A0A941JV40"/>
<dbReference type="Pfam" id="PF04313">
    <property type="entry name" value="HSDR_N"/>
    <property type="match status" value="1"/>
</dbReference>
<dbReference type="InterPro" id="IPR007409">
    <property type="entry name" value="Restrct_endonuc_type1_HsdR_N"/>
</dbReference>
<dbReference type="InterPro" id="IPR040980">
    <property type="entry name" value="SWI2_SNF2"/>
</dbReference>
<dbReference type="InterPro" id="IPR027417">
    <property type="entry name" value="P-loop_NTPase"/>
</dbReference>
<keyword evidence="2" id="KW-0255">Endonuclease</keyword>
<dbReference type="GO" id="GO:0003677">
    <property type="term" value="F:DNA binding"/>
    <property type="evidence" value="ECO:0007669"/>
    <property type="project" value="UniProtKB-KW"/>
</dbReference>
<dbReference type="SMART" id="SM00487">
    <property type="entry name" value="DEXDc"/>
    <property type="match status" value="1"/>
</dbReference>
<keyword evidence="2" id="KW-0540">Nuclease</keyword>
<evidence type="ECO:0000313" key="3">
    <source>
        <dbReference type="Proteomes" id="UP000767446"/>
    </source>
</evidence>
<dbReference type="InterPro" id="IPR055180">
    <property type="entry name" value="HsdR_RecA-like_helicase_dom_2"/>
</dbReference>
<keyword evidence="2" id="KW-0378">Hydrolase</keyword>
<sequence>MKNLDTSEKNFEQEIVKNLQKQGYELHQSQEYDRLFCLIPNNILKFIQTTQPKEWEKFSSQYQEAATKNLLKIIRENINKRGTLEVLRKGIQANSCRFKLAYFQPETSLNKENEQLYQANIFSIIRQLYYSEKNNNSLDLVLFLNGLPIFTAELKSILSGQKVDDSIKQYKNTREQTEQLFKFGVCLSHFAVDQKLVYMTTHLQGENTQFLPFNPGDNDAVKLDTAYLWEKIWQKTSILDLIQNFITEVEKKDEKGKKTGEKTLIFPRYHQLDTVRKLVEDAQKNGPGKSYLIQHSAGSGKSNSIAWLAHRLSSLHNIDNNRIFDSIVVITDRKILDKQLQNTISQFEQKIGVVEKIDKDSNQLKKALEEGKNIIVTTLQKFPIVVQKISKLRGRNFAVIIDEAHSSQTGESAKQIKSVLTTNNLEIAAEEESKITDDIEDIIVKEARKRGKIPNLSYFAFTATPKNTTLELFGTKNPDGSFTPFSLYSMRQAIEEGFILNVLENYTTYKTYFKLLKTIENDPKYDSRKVTAILRNFVEMHEQAIKQKVAIIVEHFHNNIAQEIKGKAKAMIVTSSRLHAVRYKLALDEYIQAKNYPYQTLVAFTGKVQDGKEFTETNMNTASTETANTFKQEKYRFLVVANKFQTGFDEPLLCAMYIDKKLKGVNAVQTLSRLNRIHPQKISTMVLDFVNEAAEIKAAFQMYYNTIQLNEATDPNLLYDLERKLAAYQFYNKYDIENVMKTVNQAELFAVLKPIEERIKAAPAEDKKEFSQILNEFIKLYGFVAQLLLIPDADLEKLYQFSRYLNSIITGSQEKFSLEILKHIELEKYKIDKSYQGKIELESGKEDFKISNSTEKNQDKKIEQLSEIIKEINRKFGTNFGENERVFMEQLETTLNGNQGLKAIFQVNSRDNARYSFNNEVNDLMEEMIEINVKFYNQFNSNNDFKTFLLDYLCQRFIKQESA</sequence>
<accession>A0A941JV40</accession>